<name>A0A699SJ24_TANCI</name>
<accession>A0A699SJ24</accession>
<feature type="non-terminal residue" evidence="2">
    <location>
        <position position="127"/>
    </location>
</feature>
<feature type="non-terminal residue" evidence="2">
    <location>
        <position position="1"/>
    </location>
</feature>
<evidence type="ECO:0000256" key="1">
    <source>
        <dbReference type="SAM" id="MobiDB-lite"/>
    </source>
</evidence>
<protein>
    <submittedName>
        <fullName evidence="2">Uncharacterized protein</fullName>
    </submittedName>
</protein>
<comment type="caution">
    <text evidence="2">The sequence shown here is derived from an EMBL/GenBank/DDBJ whole genome shotgun (WGS) entry which is preliminary data.</text>
</comment>
<dbReference type="EMBL" id="BKCJ011167019">
    <property type="protein sequence ID" value="GFC97592.1"/>
    <property type="molecule type" value="Genomic_DNA"/>
</dbReference>
<organism evidence="2">
    <name type="scientific">Tanacetum cinerariifolium</name>
    <name type="common">Dalmatian daisy</name>
    <name type="synonym">Chrysanthemum cinerariifolium</name>
    <dbReference type="NCBI Taxonomy" id="118510"/>
    <lineage>
        <taxon>Eukaryota</taxon>
        <taxon>Viridiplantae</taxon>
        <taxon>Streptophyta</taxon>
        <taxon>Embryophyta</taxon>
        <taxon>Tracheophyta</taxon>
        <taxon>Spermatophyta</taxon>
        <taxon>Magnoliopsida</taxon>
        <taxon>eudicotyledons</taxon>
        <taxon>Gunneridae</taxon>
        <taxon>Pentapetalae</taxon>
        <taxon>asterids</taxon>
        <taxon>campanulids</taxon>
        <taxon>Asterales</taxon>
        <taxon>Asteraceae</taxon>
        <taxon>Asteroideae</taxon>
        <taxon>Anthemideae</taxon>
        <taxon>Anthemidinae</taxon>
        <taxon>Tanacetum</taxon>
    </lineage>
</organism>
<feature type="region of interest" description="Disordered" evidence="1">
    <location>
        <begin position="1"/>
        <end position="34"/>
    </location>
</feature>
<feature type="compositionally biased region" description="Basic and acidic residues" evidence="1">
    <location>
        <begin position="21"/>
        <end position="34"/>
    </location>
</feature>
<reference evidence="2" key="1">
    <citation type="journal article" date="2019" name="Sci. Rep.">
        <title>Draft genome of Tanacetum cinerariifolium, the natural source of mosquito coil.</title>
        <authorList>
            <person name="Yamashiro T."/>
            <person name="Shiraishi A."/>
            <person name="Satake H."/>
            <person name="Nakayama K."/>
        </authorList>
    </citation>
    <scope>NUCLEOTIDE SEQUENCE</scope>
</reference>
<evidence type="ECO:0000313" key="2">
    <source>
        <dbReference type="EMBL" id="GFC97592.1"/>
    </source>
</evidence>
<sequence>FESDVEGVAETIFEGNTSHPINERDEENKHMSDDPFRTYDILNKQTTEGACAVSLSLSHPPGFTHEILVNQVDKVIRGEEFSSAANVKVSNSPQVVFQDANSSSINPGIVKTGGSVLGVLEDMIRVG</sequence>
<gene>
    <name evidence="2" type="ORF">Tci_869562</name>
</gene>
<dbReference type="AlphaFoldDB" id="A0A699SJ24"/>
<proteinExistence type="predicted"/>